<dbReference type="Proteomes" id="UP000008710">
    <property type="component" value="Chromosome"/>
</dbReference>
<reference evidence="2" key="1">
    <citation type="journal article" date="2006" name="Proc. Natl. Acad. Sci. U.S.A.">
        <title>The complete genome of Rhodococcus sp. RHA1 provides insights into a catabolic powerhouse.</title>
        <authorList>
            <person name="McLeod M.P."/>
            <person name="Warren R.L."/>
            <person name="Hsiao W.W.L."/>
            <person name="Araki N."/>
            <person name="Myhre M."/>
            <person name="Fernandes C."/>
            <person name="Miyazawa D."/>
            <person name="Wong W."/>
            <person name="Lillquist A.L."/>
            <person name="Wang D."/>
            <person name="Dosanjh M."/>
            <person name="Hara H."/>
            <person name="Petrescu A."/>
            <person name="Morin R.D."/>
            <person name="Yang G."/>
            <person name="Stott J.M."/>
            <person name="Schein J.E."/>
            <person name="Shin H."/>
            <person name="Smailus D."/>
            <person name="Siddiqui A.S."/>
            <person name="Marra M.A."/>
            <person name="Jones S.J.M."/>
            <person name="Holt R."/>
            <person name="Brinkman F.S.L."/>
            <person name="Miyauchi K."/>
            <person name="Fukuda M."/>
            <person name="Davies J.E."/>
            <person name="Mohn W.W."/>
            <person name="Eltis L.D."/>
        </authorList>
    </citation>
    <scope>NUCLEOTIDE SEQUENCE [LARGE SCALE GENOMIC DNA]</scope>
    <source>
        <strain evidence="2">RHA1</strain>
    </source>
</reference>
<dbReference type="AlphaFoldDB" id="Q0SJ00"/>
<gene>
    <name evidence="1" type="ordered locus">RHA1_ro00651</name>
</gene>
<dbReference type="EMBL" id="CP000431">
    <property type="protein sequence ID" value="ABG92486.1"/>
    <property type="molecule type" value="Genomic_DNA"/>
</dbReference>
<name>Q0SJ00_RHOJR</name>
<dbReference type="KEGG" id="rha:RHA1_ro00651"/>
<evidence type="ECO:0000313" key="1">
    <source>
        <dbReference type="EMBL" id="ABG92486.1"/>
    </source>
</evidence>
<accession>Q0SJ00</accession>
<proteinExistence type="predicted"/>
<sequence>MRSAVHARVNMGVNTPIVQLATLRVHFFTLRYGCWDEPHDIVAGHRVNVRAGGRIGPFGGARLLDYAGRIDGTLGERHW</sequence>
<organism evidence="1 2">
    <name type="scientific">Rhodococcus jostii (strain RHA1)</name>
    <dbReference type="NCBI Taxonomy" id="101510"/>
    <lineage>
        <taxon>Bacteria</taxon>
        <taxon>Bacillati</taxon>
        <taxon>Actinomycetota</taxon>
        <taxon>Actinomycetes</taxon>
        <taxon>Mycobacteriales</taxon>
        <taxon>Nocardiaceae</taxon>
        <taxon>Rhodococcus</taxon>
    </lineage>
</organism>
<dbReference type="HOGENOM" id="CLU_2603703_0_0_11"/>
<protein>
    <submittedName>
        <fullName evidence="1">Uncharacterized protein</fullName>
    </submittedName>
</protein>
<evidence type="ECO:0000313" key="2">
    <source>
        <dbReference type="Proteomes" id="UP000008710"/>
    </source>
</evidence>